<dbReference type="AlphaFoldDB" id="A0A9X2ABV5"/>
<organism evidence="7 8">
    <name type="scientific">Sulfoacidibacillus ferrooxidans</name>
    <dbReference type="NCBI Taxonomy" id="2005001"/>
    <lineage>
        <taxon>Bacteria</taxon>
        <taxon>Bacillati</taxon>
        <taxon>Bacillota</taxon>
        <taxon>Bacilli</taxon>
        <taxon>Bacillales</taxon>
        <taxon>Alicyclobacillaceae</taxon>
        <taxon>Sulfoacidibacillus</taxon>
    </lineage>
</organism>
<dbReference type="GO" id="GO:0008235">
    <property type="term" value="F:metalloexopeptidase activity"/>
    <property type="evidence" value="ECO:0007669"/>
    <property type="project" value="TreeGrafter"/>
</dbReference>
<dbReference type="Proteomes" id="UP001139263">
    <property type="component" value="Unassembled WGS sequence"/>
</dbReference>
<dbReference type="InterPro" id="IPR051929">
    <property type="entry name" value="VirAsm_ModProt"/>
</dbReference>
<feature type="domain" description="JAB" evidence="6">
    <location>
        <begin position="20"/>
        <end position="118"/>
    </location>
</feature>
<dbReference type="GO" id="GO:0006508">
    <property type="term" value="P:proteolysis"/>
    <property type="evidence" value="ECO:0007669"/>
    <property type="project" value="UniProtKB-KW"/>
</dbReference>
<keyword evidence="2" id="KW-0479">Metal-binding</keyword>
<dbReference type="Pfam" id="PF14464">
    <property type="entry name" value="Prok-JAB"/>
    <property type="match status" value="1"/>
</dbReference>
<keyword evidence="8" id="KW-1185">Reference proteome</keyword>
<name>A0A9X2ABV5_9BACL</name>
<dbReference type="GO" id="GO:0008270">
    <property type="term" value="F:zinc ion binding"/>
    <property type="evidence" value="ECO:0007669"/>
    <property type="project" value="TreeGrafter"/>
</dbReference>
<keyword evidence="5" id="KW-0482">Metalloprotease</keyword>
<keyword evidence="3" id="KW-0378">Hydrolase</keyword>
<keyword evidence="4" id="KW-0862">Zinc</keyword>
<accession>A0A9X2ABV5</accession>
<evidence type="ECO:0000256" key="5">
    <source>
        <dbReference type="ARBA" id="ARBA00023049"/>
    </source>
</evidence>
<keyword evidence="1" id="KW-0645">Protease</keyword>
<gene>
    <name evidence="7" type="ORF">MM817_01444</name>
</gene>
<dbReference type="InterPro" id="IPR028090">
    <property type="entry name" value="JAB_dom_prok"/>
</dbReference>
<reference evidence="7" key="1">
    <citation type="submission" date="2022-03" db="EMBL/GenBank/DDBJ databases">
        <title>Draft Genome Sequence of Firmicute Strain S0AB, a Heterotrophic Iron/Sulfur-Oxidizing Extreme Acidophile.</title>
        <authorList>
            <person name="Vergara E."/>
            <person name="Pakostova E."/>
            <person name="Johnson D.B."/>
            <person name="Holmes D.S."/>
        </authorList>
    </citation>
    <scope>NUCLEOTIDE SEQUENCE</scope>
    <source>
        <strain evidence="7">S0AB</strain>
    </source>
</reference>
<dbReference type="SUPFAM" id="SSF102712">
    <property type="entry name" value="JAB1/MPN domain"/>
    <property type="match status" value="1"/>
</dbReference>
<evidence type="ECO:0000256" key="3">
    <source>
        <dbReference type="ARBA" id="ARBA00022801"/>
    </source>
</evidence>
<proteinExistence type="predicted"/>
<comment type="caution">
    <text evidence="7">The sequence shown here is derived from an EMBL/GenBank/DDBJ whole genome shotgun (WGS) entry which is preliminary data.</text>
</comment>
<dbReference type="EMBL" id="JALBUF010000003">
    <property type="protein sequence ID" value="MCI0183174.1"/>
    <property type="molecule type" value="Genomic_DNA"/>
</dbReference>
<sequence length="158" mass="17660">MEREGHRSSFESRPQVSLDAAVLAQIKAHVTQRLPFESGGLLIGKQEYGKFLVESFLPLEAAMPSQNRYIARASDTVRSIIRIHYSGKRVIGTIHSHPEGSDIPSSIDLDGAYGYENMVHMIAYPLAGQLQCSAFRYYIDDSSHAAPYYERVEVVIDV</sequence>
<dbReference type="RefSeq" id="WP_241713084.1">
    <property type="nucleotide sequence ID" value="NZ_JALBUF010000003.1"/>
</dbReference>
<evidence type="ECO:0000259" key="6">
    <source>
        <dbReference type="Pfam" id="PF14464"/>
    </source>
</evidence>
<dbReference type="PANTHER" id="PTHR34858">
    <property type="entry name" value="CYSO-CYSTEINE PEPTIDASE"/>
    <property type="match status" value="1"/>
</dbReference>
<evidence type="ECO:0000256" key="1">
    <source>
        <dbReference type="ARBA" id="ARBA00022670"/>
    </source>
</evidence>
<evidence type="ECO:0000313" key="8">
    <source>
        <dbReference type="Proteomes" id="UP001139263"/>
    </source>
</evidence>
<evidence type="ECO:0000256" key="4">
    <source>
        <dbReference type="ARBA" id="ARBA00022833"/>
    </source>
</evidence>
<evidence type="ECO:0000256" key="2">
    <source>
        <dbReference type="ARBA" id="ARBA00022723"/>
    </source>
</evidence>
<protein>
    <recommendedName>
        <fullName evidence="6">JAB domain-containing protein</fullName>
    </recommendedName>
</protein>
<evidence type="ECO:0000313" key="7">
    <source>
        <dbReference type="EMBL" id="MCI0183174.1"/>
    </source>
</evidence>
<dbReference type="PANTHER" id="PTHR34858:SF1">
    <property type="entry name" value="CYSO-CYSTEINE PEPTIDASE"/>
    <property type="match status" value="1"/>
</dbReference>
<dbReference type="Gene3D" id="3.40.140.10">
    <property type="entry name" value="Cytidine Deaminase, domain 2"/>
    <property type="match status" value="1"/>
</dbReference>